<dbReference type="AlphaFoldDB" id="A0A1D7U1N2"/>
<proteinExistence type="predicted"/>
<organism evidence="1 2">
    <name type="scientific">Bosea vaviloviae</name>
    <dbReference type="NCBI Taxonomy" id="1526658"/>
    <lineage>
        <taxon>Bacteria</taxon>
        <taxon>Pseudomonadati</taxon>
        <taxon>Pseudomonadota</taxon>
        <taxon>Alphaproteobacteria</taxon>
        <taxon>Hyphomicrobiales</taxon>
        <taxon>Boseaceae</taxon>
        <taxon>Bosea</taxon>
    </lineage>
</organism>
<dbReference type="EMBL" id="CP017147">
    <property type="protein sequence ID" value="AOO81276.1"/>
    <property type="molecule type" value="Genomic_DNA"/>
</dbReference>
<evidence type="ECO:0000313" key="2">
    <source>
        <dbReference type="Proteomes" id="UP000094969"/>
    </source>
</evidence>
<name>A0A1D7U1N2_9HYPH</name>
<accession>A0A1D7U1N2</accession>
<dbReference type="Proteomes" id="UP000094969">
    <property type="component" value="Chromosome"/>
</dbReference>
<protein>
    <submittedName>
        <fullName evidence="1">Uncharacterized protein</fullName>
    </submittedName>
</protein>
<dbReference type="KEGG" id="bvv:BHK69_13100"/>
<gene>
    <name evidence="1" type="ORF">BHK69_13100</name>
</gene>
<evidence type="ECO:0000313" key="1">
    <source>
        <dbReference type="EMBL" id="AOO81276.1"/>
    </source>
</evidence>
<reference evidence="1 2" key="1">
    <citation type="journal article" date="2015" name="Antonie Van Leeuwenhoek">
        <title>Bosea vaviloviae sp. nov., a new species of slow-growing rhizobia isolated from nodules of the relict species Vavilovia formosa (Stev.) Fed.</title>
        <authorList>
            <person name="Safronova V.I."/>
            <person name="Kuznetsova I.G."/>
            <person name="Sazanova A.L."/>
            <person name="Kimeklis A.K."/>
            <person name="Belimov A.A."/>
            <person name="Andronov E.E."/>
            <person name="Pinaev A.G."/>
            <person name="Chizhevskaya E.P."/>
            <person name="Pukhaev A.R."/>
            <person name="Popov K.P."/>
            <person name="Willems A."/>
            <person name="Tikhonovich I.A."/>
        </authorList>
    </citation>
    <scope>NUCLEOTIDE SEQUENCE [LARGE SCALE GENOMIC DNA]</scope>
    <source>
        <strain evidence="1 2">Vaf18</strain>
    </source>
</reference>
<keyword evidence="2" id="KW-1185">Reference proteome</keyword>
<sequence length="77" mass="8299">MAHNELHGLAMLSQAQCETADYVAELAQSLAILTGKSGLRSLADVLNIVAREADVMAKTGFAILDEAREERQRSEAV</sequence>